<reference evidence="1 2" key="1">
    <citation type="submission" date="2014-08" db="EMBL/GenBank/DDBJ databases">
        <title>Genomic and Phenotypic Diversity of Colwellia psychrerythraea strains from Disparate Marine Basins.</title>
        <authorList>
            <person name="Techtmann S.M."/>
            <person name="Stelling S.C."/>
            <person name="Utturkar S.M."/>
            <person name="Alshibli N."/>
            <person name="Harris A."/>
            <person name="Brown S.D."/>
            <person name="Hazen T.C."/>
        </authorList>
    </citation>
    <scope>NUCLEOTIDE SEQUENCE [LARGE SCALE GENOMIC DNA]</scope>
    <source>
        <strain evidence="1 2">GAB14E</strain>
    </source>
</reference>
<protein>
    <submittedName>
        <fullName evidence="1">Uncharacterized protein</fullName>
    </submittedName>
</protein>
<gene>
    <name evidence="1" type="ORF">GAB14E_4270</name>
</gene>
<evidence type="ECO:0000313" key="1">
    <source>
        <dbReference type="EMBL" id="KGJ87937.1"/>
    </source>
</evidence>
<dbReference type="PATRIC" id="fig|28229.3.peg.4246"/>
<evidence type="ECO:0000313" key="2">
    <source>
        <dbReference type="Proteomes" id="UP000029868"/>
    </source>
</evidence>
<dbReference type="OrthoDB" id="6298385at2"/>
<dbReference type="Proteomes" id="UP000029868">
    <property type="component" value="Unassembled WGS sequence"/>
</dbReference>
<organism evidence="1 2">
    <name type="scientific">Colwellia psychrerythraea</name>
    <name type="common">Vibrio psychroerythus</name>
    <dbReference type="NCBI Taxonomy" id="28229"/>
    <lineage>
        <taxon>Bacteria</taxon>
        <taxon>Pseudomonadati</taxon>
        <taxon>Pseudomonadota</taxon>
        <taxon>Gammaproteobacteria</taxon>
        <taxon>Alteromonadales</taxon>
        <taxon>Colwelliaceae</taxon>
        <taxon>Colwellia</taxon>
    </lineage>
</organism>
<dbReference type="RefSeq" id="WP_033084189.1">
    <property type="nucleotide sequence ID" value="NZ_JQEC01000070.1"/>
</dbReference>
<comment type="caution">
    <text evidence="1">The sequence shown here is derived from an EMBL/GenBank/DDBJ whole genome shotgun (WGS) entry which is preliminary data.</text>
</comment>
<name>A0A099KD19_COLPS</name>
<dbReference type="AlphaFoldDB" id="A0A099KD19"/>
<proteinExistence type="predicted"/>
<dbReference type="EMBL" id="JQEC01000070">
    <property type="protein sequence ID" value="KGJ87937.1"/>
    <property type="molecule type" value="Genomic_DNA"/>
</dbReference>
<accession>A0A099KD19</accession>
<sequence>MKKILFRSCEAADGRKFAFLTDQPEVEECFDNGYKVAYKDRDGSNNPELLAHWNKEFTVSSEAFTLLPDTDEIPSEVQSAFTNMVAGLIKGIDVLFCDYNLGVEGDLPMCNEVMELHKSTDFVLFSCADIVGDDPSVQPYMVSYAAPRYKTGAQVSMQHRIYCKTEAFAFCQSINAIVVQRKKDNLIGGHIRTDLDPYVAESVVDEGAAKQAIDRFVEMVKRLNGDIKTLAAPQAS</sequence>